<sequence length="290" mass="30306">MSAIAINKLFSVEGAVVVVTGGGSGLGRMMANALAENGAAKVYIIGRRKEKLEEVAKGCKGGVVVPLVGDVTSKDSIESIVEQVKADSGYVNVVVANSGHSGPTMHGLPQNPSIANIRKHIMSQPMEDFTHTFAVNVTGMFYTCVAFLELLDAGNKKGNMPPTVRSQVIATGSIGGYNKNIGVGYPYNASKTAVHHLIKMLSIYLGPHKIRANALAPGLFPSDISAPLLAGKDGTQEGAFPANFIPAEKTGDDQDMAGAILYLTSRAGAYLNGNILVIDGGRMGVLNTSY</sequence>
<dbReference type="EMBL" id="ML978127">
    <property type="protein sequence ID" value="KAF2098192.1"/>
    <property type="molecule type" value="Genomic_DNA"/>
</dbReference>
<dbReference type="PANTHER" id="PTHR43618:SF18">
    <property type="entry name" value="SHORT CHAIN DEHYDROGENASE_REDUCTASE FAMILY (AFU_ORTHOLOGUE AFUA_5G12480)"/>
    <property type="match status" value="1"/>
</dbReference>
<keyword evidence="2" id="KW-0521">NADP</keyword>
<dbReference type="SUPFAM" id="SSF51735">
    <property type="entry name" value="NAD(P)-binding Rossmann-fold domains"/>
    <property type="match status" value="1"/>
</dbReference>
<gene>
    <name evidence="4" type="ORF">NA57DRAFT_76986</name>
</gene>
<organism evidence="4 5">
    <name type="scientific">Rhizodiscina lignyota</name>
    <dbReference type="NCBI Taxonomy" id="1504668"/>
    <lineage>
        <taxon>Eukaryota</taxon>
        <taxon>Fungi</taxon>
        <taxon>Dikarya</taxon>
        <taxon>Ascomycota</taxon>
        <taxon>Pezizomycotina</taxon>
        <taxon>Dothideomycetes</taxon>
        <taxon>Pleosporomycetidae</taxon>
        <taxon>Aulographales</taxon>
        <taxon>Rhizodiscinaceae</taxon>
        <taxon>Rhizodiscina</taxon>
    </lineage>
</organism>
<evidence type="ECO:0000313" key="4">
    <source>
        <dbReference type="EMBL" id="KAF2098192.1"/>
    </source>
</evidence>
<evidence type="ECO:0000256" key="3">
    <source>
        <dbReference type="ARBA" id="ARBA00023002"/>
    </source>
</evidence>
<dbReference type="InterPro" id="IPR002347">
    <property type="entry name" value="SDR_fam"/>
</dbReference>
<evidence type="ECO:0000313" key="5">
    <source>
        <dbReference type="Proteomes" id="UP000799772"/>
    </source>
</evidence>
<dbReference type="InterPro" id="IPR036291">
    <property type="entry name" value="NAD(P)-bd_dom_sf"/>
</dbReference>
<accession>A0A9P4IGS7</accession>
<dbReference type="InterPro" id="IPR052178">
    <property type="entry name" value="Sec_Metab_Biosynth_SDR"/>
</dbReference>
<name>A0A9P4IGS7_9PEZI</name>
<evidence type="ECO:0000256" key="2">
    <source>
        <dbReference type="ARBA" id="ARBA00022857"/>
    </source>
</evidence>
<dbReference type="OrthoDB" id="2898618at2759"/>
<keyword evidence="5" id="KW-1185">Reference proteome</keyword>
<dbReference type="PRINTS" id="PR00081">
    <property type="entry name" value="GDHRDH"/>
</dbReference>
<comment type="similarity">
    <text evidence="1">Belongs to the short-chain dehydrogenases/reductases (SDR) family.</text>
</comment>
<proteinExistence type="inferred from homology"/>
<comment type="caution">
    <text evidence="4">The sequence shown here is derived from an EMBL/GenBank/DDBJ whole genome shotgun (WGS) entry which is preliminary data.</text>
</comment>
<dbReference type="Pfam" id="PF00106">
    <property type="entry name" value="adh_short"/>
    <property type="match status" value="1"/>
</dbReference>
<protein>
    <submittedName>
        <fullName evidence="4">Dehydrogenase with different specificitie</fullName>
    </submittedName>
</protein>
<dbReference type="GO" id="GO:0016491">
    <property type="term" value="F:oxidoreductase activity"/>
    <property type="evidence" value="ECO:0007669"/>
    <property type="project" value="UniProtKB-KW"/>
</dbReference>
<dbReference type="Gene3D" id="3.40.50.720">
    <property type="entry name" value="NAD(P)-binding Rossmann-like Domain"/>
    <property type="match status" value="1"/>
</dbReference>
<dbReference type="InterPro" id="IPR020904">
    <property type="entry name" value="Sc_DH/Rdtase_CS"/>
</dbReference>
<evidence type="ECO:0000256" key="1">
    <source>
        <dbReference type="ARBA" id="ARBA00006484"/>
    </source>
</evidence>
<dbReference type="Proteomes" id="UP000799772">
    <property type="component" value="Unassembled WGS sequence"/>
</dbReference>
<dbReference type="AlphaFoldDB" id="A0A9P4IGS7"/>
<dbReference type="PROSITE" id="PS00061">
    <property type="entry name" value="ADH_SHORT"/>
    <property type="match status" value="1"/>
</dbReference>
<dbReference type="PANTHER" id="PTHR43618">
    <property type="entry name" value="7-ALPHA-HYDROXYSTEROID DEHYDROGENASE"/>
    <property type="match status" value="1"/>
</dbReference>
<reference evidence="4" key="1">
    <citation type="journal article" date="2020" name="Stud. Mycol.">
        <title>101 Dothideomycetes genomes: a test case for predicting lifestyles and emergence of pathogens.</title>
        <authorList>
            <person name="Haridas S."/>
            <person name="Albert R."/>
            <person name="Binder M."/>
            <person name="Bloem J."/>
            <person name="Labutti K."/>
            <person name="Salamov A."/>
            <person name="Andreopoulos B."/>
            <person name="Baker S."/>
            <person name="Barry K."/>
            <person name="Bills G."/>
            <person name="Bluhm B."/>
            <person name="Cannon C."/>
            <person name="Castanera R."/>
            <person name="Culley D."/>
            <person name="Daum C."/>
            <person name="Ezra D."/>
            <person name="Gonzalez J."/>
            <person name="Henrissat B."/>
            <person name="Kuo A."/>
            <person name="Liang C."/>
            <person name="Lipzen A."/>
            <person name="Lutzoni F."/>
            <person name="Magnuson J."/>
            <person name="Mondo S."/>
            <person name="Nolan M."/>
            <person name="Ohm R."/>
            <person name="Pangilinan J."/>
            <person name="Park H.-J."/>
            <person name="Ramirez L."/>
            <person name="Alfaro M."/>
            <person name="Sun H."/>
            <person name="Tritt A."/>
            <person name="Yoshinaga Y."/>
            <person name="Zwiers L.-H."/>
            <person name="Turgeon B."/>
            <person name="Goodwin S."/>
            <person name="Spatafora J."/>
            <person name="Crous P."/>
            <person name="Grigoriev I."/>
        </authorList>
    </citation>
    <scope>NUCLEOTIDE SEQUENCE</scope>
    <source>
        <strain evidence="4">CBS 133067</strain>
    </source>
</reference>
<dbReference type="CDD" id="cd05233">
    <property type="entry name" value="SDR_c"/>
    <property type="match status" value="1"/>
</dbReference>
<keyword evidence="3" id="KW-0560">Oxidoreductase</keyword>